<dbReference type="Proteomes" id="UP000824208">
    <property type="component" value="Unassembled WGS sequence"/>
</dbReference>
<proteinExistence type="inferred from homology"/>
<evidence type="ECO:0000256" key="1">
    <source>
        <dbReference type="ARBA" id="ARBA00006525"/>
    </source>
</evidence>
<comment type="caution">
    <text evidence="5">The sequence shown here is derived from an EMBL/GenBank/DDBJ whole genome shotgun (WGS) entry which is preliminary data.</text>
</comment>
<dbReference type="Pfam" id="PF02481">
    <property type="entry name" value="DNA_processg_A"/>
    <property type="match status" value="1"/>
</dbReference>
<evidence type="ECO:0000256" key="2">
    <source>
        <dbReference type="SAM" id="MobiDB-lite"/>
    </source>
</evidence>
<comment type="similarity">
    <text evidence="1">Belongs to the DprA/Smf family.</text>
</comment>
<dbReference type="Gene3D" id="1.10.10.10">
    <property type="entry name" value="Winged helix-like DNA-binding domain superfamily/Winged helix DNA-binding domain"/>
    <property type="match status" value="1"/>
</dbReference>
<evidence type="ECO:0000259" key="3">
    <source>
        <dbReference type="Pfam" id="PF02481"/>
    </source>
</evidence>
<sequence>MSTLQYWLWLATRAGLRTGEAAALAGQFGTPEAAYFADPAEYDLLRLPGALRESLRDKSMEGVEAILARCERLGVRVLTLQDAQYPERLRQLHDRPAVLYLKGREMALDREAAIGVVGARRCTPYGVDLARRLGHDLARRSAVLVSGIAQGVDAAALRGALSAGGRVISVLGGGIDVVYPPSSADLFEEIAVRGLLVSEYPPGTPTAGAHYPVRNRIISGLSVGVAVVEAGERSGALITARLALDQNRDVFAFPGPVGAPMSVGPNRLIQRGEAKPVFGVDDILEEYENLYPAVRPSKPPVSAPRNSRPAPPRREPVSPPAEGNGKQEMVDKAPGRAYSTFETYPGGASFSDDEKAVLLALGEDTLHPDELAEAAGIPARRVLSALTILEMRGVVRSAPGSRFAAAVVFRRRESPD</sequence>
<dbReference type="SUPFAM" id="SSF102405">
    <property type="entry name" value="MCP/YpsA-like"/>
    <property type="match status" value="1"/>
</dbReference>
<protein>
    <submittedName>
        <fullName evidence="5">DNA-processing protein DprA</fullName>
    </submittedName>
</protein>
<gene>
    <name evidence="5" type="primary">dprA</name>
    <name evidence="5" type="ORF">H9714_10625</name>
</gene>
<feature type="region of interest" description="Disordered" evidence="2">
    <location>
        <begin position="294"/>
        <end position="335"/>
    </location>
</feature>
<dbReference type="EMBL" id="DWYC01000092">
    <property type="protein sequence ID" value="HJB57989.1"/>
    <property type="molecule type" value="Genomic_DNA"/>
</dbReference>
<feature type="domain" description="Smf/DprA SLOG" evidence="3">
    <location>
        <begin position="77"/>
        <end position="287"/>
    </location>
</feature>
<evidence type="ECO:0000259" key="4">
    <source>
        <dbReference type="Pfam" id="PF17782"/>
    </source>
</evidence>
<dbReference type="AlphaFoldDB" id="A0A9D2S6L9"/>
<feature type="domain" description="DprA winged helix" evidence="4">
    <location>
        <begin position="350"/>
        <end position="400"/>
    </location>
</feature>
<evidence type="ECO:0000313" key="6">
    <source>
        <dbReference type="Proteomes" id="UP000824208"/>
    </source>
</evidence>
<dbReference type="GO" id="GO:0009294">
    <property type="term" value="P:DNA-mediated transformation"/>
    <property type="evidence" value="ECO:0007669"/>
    <property type="project" value="InterPro"/>
</dbReference>
<reference evidence="5" key="1">
    <citation type="journal article" date="2021" name="PeerJ">
        <title>Extensive microbial diversity within the chicken gut microbiome revealed by metagenomics and culture.</title>
        <authorList>
            <person name="Gilroy R."/>
            <person name="Ravi A."/>
            <person name="Getino M."/>
            <person name="Pursley I."/>
            <person name="Horton D.L."/>
            <person name="Alikhan N.F."/>
            <person name="Baker D."/>
            <person name="Gharbi K."/>
            <person name="Hall N."/>
            <person name="Watson M."/>
            <person name="Adriaenssens E.M."/>
            <person name="Foster-Nyarko E."/>
            <person name="Jarju S."/>
            <person name="Secka A."/>
            <person name="Antonio M."/>
            <person name="Oren A."/>
            <person name="Chaudhuri R.R."/>
            <person name="La Ragione R."/>
            <person name="Hildebrand F."/>
            <person name="Pallen M.J."/>
        </authorList>
    </citation>
    <scope>NUCLEOTIDE SEQUENCE</scope>
    <source>
        <strain evidence="5">CHK189-11263</strain>
    </source>
</reference>
<reference evidence="5" key="2">
    <citation type="submission" date="2021-04" db="EMBL/GenBank/DDBJ databases">
        <authorList>
            <person name="Gilroy R."/>
        </authorList>
    </citation>
    <scope>NUCLEOTIDE SEQUENCE</scope>
    <source>
        <strain evidence="5">CHK189-11263</strain>
    </source>
</reference>
<name>A0A9D2S6L9_9FIRM</name>
<dbReference type="PANTHER" id="PTHR43022:SF1">
    <property type="entry name" value="PROTEIN SMF"/>
    <property type="match status" value="1"/>
</dbReference>
<evidence type="ECO:0000313" key="5">
    <source>
        <dbReference type="EMBL" id="HJB57989.1"/>
    </source>
</evidence>
<dbReference type="Gene3D" id="3.40.50.450">
    <property type="match status" value="1"/>
</dbReference>
<dbReference type="InterPro" id="IPR036388">
    <property type="entry name" value="WH-like_DNA-bd_sf"/>
</dbReference>
<accession>A0A9D2S6L9</accession>
<dbReference type="InterPro" id="IPR057666">
    <property type="entry name" value="DrpA_SLOG"/>
</dbReference>
<dbReference type="InterPro" id="IPR041614">
    <property type="entry name" value="DprA_WH"/>
</dbReference>
<dbReference type="InterPro" id="IPR003488">
    <property type="entry name" value="DprA"/>
</dbReference>
<dbReference type="PANTHER" id="PTHR43022">
    <property type="entry name" value="PROTEIN SMF"/>
    <property type="match status" value="1"/>
</dbReference>
<organism evidence="5 6">
    <name type="scientific">Candidatus Flavonifractor intestinipullorum</name>
    <dbReference type="NCBI Taxonomy" id="2838587"/>
    <lineage>
        <taxon>Bacteria</taxon>
        <taxon>Bacillati</taxon>
        <taxon>Bacillota</taxon>
        <taxon>Clostridia</taxon>
        <taxon>Eubacteriales</taxon>
        <taxon>Oscillospiraceae</taxon>
        <taxon>Flavonifractor</taxon>
    </lineage>
</organism>
<dbReference type="Pfam" id="PF17782">
    <property type="entry name" value="WHD_DprA"/>
    <property type="match status" value="1"/>
</dbReference>
<dbReference type="NCBIfam" id="TIGR00732">
    <property type="entry name" value="dprA"/>
    <property type="match status" value="1"/>
</dbReference>